<dbReference type="RefSeq" id="WP_072835428.1">
    <property type="nucleotide sequence ID" value="NZ_FQUU01000008.1"/>
</dbReference>
<name>A0A1M5AEG0_9BACT</name>
<accession>A0A1M5AEG0</accession>
<proteinExistence type="predicted"/>
<reference evidence="1 2" key="1">
    <citation type="submission" date="2016-11" db="EMBL/GenBank/DDBJ databases">
        <authorList>
            <person name="Jaros S."/>
            <person name="Januszkiewicz K."/>
            <person name="Wedrychowicz H."/>
        </authorList>
    </citation>
    <scope>NUCLEOTIDE SEQUENCE [LARGE SCALE GENOMIC DNA]</scope>
    <source>
        <strain evidence="1 2">DSM 18119</strain>
    </source>
</reference>
<evidence type="ECO:0000313" key="2">
    <source>
        <dbReference type="Proteomes" id="UP000184048"/>
    </source>
</evidence>
<sequence>MQEYIIDVSKIEELQTISNINELDNIFERAKSTIVNGEKVQLVRKLQGQPQKFDEFSTLEELADYKKTVYKYL</sequence>
<gene>
    <name evidence="1" type="ORF">SAMN02745131_02253</name>
</gene>
<dbReference type="Proteomes" id="UP000184048">
    <property type="component" value="Unassembled WGS sequence"/>
</dbReference>
<evidence type="ECO:0000313" key="1">
    <source>
        <dbReference type="EMBL" id="SHF28613.1"/>
    </source>
</evidence>
<protein>
    <submittedName>
        <fullName evidence="1">Uncharacterized protein</fullName>
    </submittedName>
</protein>
<organism evidence="1 2">
    <name type="scientific">Flavisolibacter ginsengisoli DSM 18119</name>
    <dbReference type="NCBI Taxonomy" id="1121884"/>
    <lineage>
        <taxon>Bacteria</taxon>
        <taxon>Pseudomonadati</taxon>
        <taxon>Bacteroidota</taxon>
        <taxon>Chitinophagia</taxon>
        <taxon>Chitinophagales</taxon>
        <taxon>Chitinophagaceae</taxon>
        <taxon>Flavisolibacter</taxon>
    </lineage>
</organism>
<dbReference type="EMBL" id="FQUU01000008">
    <property type="protein sequence ID" value="SHF28613.1"/>
    <property type="molecule type" value="Genomic_DNA"/>
</dbReference>
<dbReference type="OrthoDB" id="679570at2"/>
<keyword evidence="2" id="KW-1185">Reference proteome</keyword>
<dbReference type="AlphaFoldDB" id="A0A1M5AEG0"/>